<comment type="caution">
    <text evidence="2">The sequence shown here is derived from an EMBL/GenBank/DDBJ whole genome shotgun (WGS) entry which is preliminary data.</text>
</comment>
<dbReference type="EMBL" id="JBDFQZ010000013">
    <property type="protein sequence ID" value="KAK9668851.1"/>
    <property type="molecule type" value="Genomic_DNA"/>
</dbReference>
<dbReference type="PANTHER" id="PTHR31390:SF12">
    <property type="entry name" value="PUTATIVE (DUF3527)-RELATED"/>
    <property type="match status" value="1"/>
</dbReference>
<feature type="compositionally biased region" description="Polar residues" evidence="1">
    <location>
        <begin position="443"/>
        <end position="456"/>
    </location>
</feature>
<keyword evidence="3" id="KW-1185">Reference proteome</keyword>
<feature type="compositionally biased region" description="Polar residues" evidence="1">
    <location>
        <begin position="518"/>
        <end position="534"/>
    </location>
</feature>
<feature type="compositionally biased region" description="Basic residues" evidence="1">
    <location>
        <begin position="242"/>
        <end position="253"/>
    </location>
</feature>
<dbReference type="EMBL" id="JBDFQZ010000013">
    <property type="protein sequence ID" value="KAK9668853.1"/>
    <property type="molecule type" value="Genomic_DNA"/>
</dbReference>
<evidence type="ECO:0000313" key="3">
    <source>
        <dbReference type="Proteomes" id="UP001443914"/>
    </source>
</evidence>
<dbReference type="Proteomes" id="UP001443914">
    <property type="component" value="Unassembled WGS sequence"/>
</dbReference>
<dbReference type="EMBL" id="JBDFQZ010000013">
    <property type="protein sequence ID" value="KAK9668852.1"/>
    <property type="molecule type" value="Genomic_DNA"/>
</dbReference>
<evidence type="ECO:0008006" key="4">
    <source>
        <dbReference type="Google" id="ProtNLM"/>
    </source>
</evidence>
<sequence>MPPRVPSKGDDLASFASKGHGVEFGRGSKPHRPTRFAREMPLSPRASQSLKFKDKVVKLENPIRPPYADVPLEFVNNASNGYSVQAKYSGNQDHTEQMTKGLSKEDELIKYMSKVPGYLQKREKPQDNVFNFGVLDWGRLEKWTHKQSTSWMSDIGSSIPSAVMNTEATIRQTRTQYSIGSWFDLPPKVDFSPVVMPLKGKVTNHLDMVNSNPLRNKQQINSKDKLRIIDDADLKHAEDKKKGWKHGRNKNKSYTKDGVDLKSSKGKQKCLNQDLKSSKGKQKCLNQDTAYVTEISSSKLSNHDDEVFVSSNKKPDIQDAQLRKSSEQLERLDLDKSSQHSSGEQQSIVLLLPKDFSRPCSSEQSETASLHGKLAQHNWGSFSDLFSVDEIHADESFSDVRHSCSLNRTVETETDLDMKLNSLIKAQGVELLNMPADMEPQSEESNMKTVSTTSNDFKAASGSDETTPRSLVEMDRESYRHERLDFSLRSLSFKEGSTHPPLNSVHVKAKSGPANPEGSASSEILNGTKSNTNARARDSPFRRFLDPLLKSKLVRQAKEHSDDHKMKPPIPAAVPESEKLEERTVKALLHLTVKSGLPLFKFVVETNDEVLASTVKSVSSFGKDDISLLYTFYSVHKVRKKSSGWKNHKAKSCGFEYNVVGQMKVSKPQLPSWRDQKIADRCKVKESVLYSVDVSKSDASTFKFMTGRELAAIVVNMDNEESYHFKDEKMAHTVVILPGGDHSIPHEGVPSSLINRWRTGGLCDCGGWDEGCKIRILADLEEDHKSVIHSSARLMDFRCGLYDQGESQQSTPFFRLVPFRDGLFSVEFDAKMSSLQAFSICVAVINGKQPNLSSGARCAADKVESKQEFSRG</sequence>
<evidence type="ECO:0000256" key="1">
    <source>
        <dbReference type="SAM" id="MobiDB-lite"/>
    </source>
</evidence>
<protein>
    <recommendedName>
        <fullName evidence="4">DUF3527 domain protein</fullName>
    </recommendedName>
</protein>
<gene>
    <name evidence="2" type="ORF">RND81_13G091400</name>
</gene>
<dbReference type="InterPro" id="IPR021916">
    <property type="entry name" value="DUF3527"/>
</dbReference>
<dbReference type="Pfam" id="PF12043">
    <property type="entry name" value="DUF3527"/>
    <property type="match status" value="2"/>
</dbReference>
<proteinExistence type="predicted"/>
<feature type="region of interest" description="Disordered" evidence="1">
    <location>
        <begin position="438"/>
        <end position="472"/>
    </location>
</feature>
<feature type="region of interest" description="Disordered" evidence="1">
    <location>
        <begin position="496"/>
        <end position="537"/>
    </location>
</feature>
<name>A0AAW1GVN6_SAPOF</name>
<organism evidence="2 3">
    <name type="scientific">Saponaria officinalis</name>
    <name type="common">Common soapwort</name>
    <name type="synonym">Lychnis saponaria</name>
    <dbReference type="NCBI Taxonomy" id="3572"/>
    <lineage>
        <taxon>Eukaryota</taxon>
        <taxon>Viridiplantae</taxon>
        <taxon>Streptophyta</taxon>
        <taxon>Embryophyta</taxon>
        <taxon>Tracheophyta</taxon>
        <taxon>Spermatophyta</taxon>
        <taxon>Magnoliopsida</taxon>
        <taxon>eudicotyledons</taxon>
        <taxon>Gunneridae</taxon>
        <taxon>Pentapetalae</taxon>
        <taxon>Caryophyllales</taxon>
        <taxon>Caryophyllaceae</taxon>
        <taxon>Caryophylleae</taxon>
        <taxon>Saponaria</taxon>
    </lineage>
</organism>
<evidence type="ECO:0000313" key="2">
    <source>
        <dbReference type="EMBL" id="KAK9668851.1"/>
    </source>
</evidence>
<reference evidence="2 3" key="1">
    <citation type="submission" date="2024-03" db="EMBL/GenBank/DDBJ databases">
        <title>WGS assembly of Saponaria officinalis var. Norfolk2.</title>
        <authorList>
            <person name="Jenkins J."/>
            <person name="Shu S."/>
            <person name="Grimwood J."/>
            <person name="Barry K."/>
            <person name="Goodstein D."/>
            <person name="Schmutz J."/>
            <person name="Leebens-Mack J."/>
            <person name="Osbourn A."/>
        </authorList>
    </citation>
    <scope>NUCLEOTIDE SEQUENCE [LARGE SCALE GENOMIC DNA]</scope>
    <source>
        <strain evidence="3">cv. Norfolk2</strain>
        <strain evidence="2">JIC</strain>
        <tissue evidence="2">Leaf</tissue>
    </source>
</reference>
<feature type="compositionally biased region" description="Basic and acidic residues" evidence="1">
    <location>
        <begin position="254"/>
        <end position="263"/>
    </location>
</feature>
<dbReference type="AlphaFoldDB" id="A0AAW1GVN6"/>
<feature type="region of interest" description="Disordered" evidence="1">
    <location>
        <begin position="1"/>
        <end position="47"/>
    </location>
</feature>
<feature type="region of interest" description="Disordered" evidence="1">
    <location>
        <begin position="237"/>
        <end position="267"/>
    </location>
</feature>
<accession>A0AAW1GVN6</accession>
<dbReference type="PANTHER" id="PTHR31390">
    <property type="entry name" value="EXPRESSED PROTEIN"/>
    <property type="match status" value="1"/>
</dbReference>